<evidence type="ECO:0000256" key="4">
    <source>
        <dbReference type="ARBA" id="ARBA00022679"/>
    </source>
</evidence>
<feature type="domain" description="PAS" evidence="13">
    <location>
        <begin position="791"/>
        <end position="851"/>
    </location>
</feature>
<feature type="compositionally biased region" description="Acidic residues" evidence="10">
    <location>
        <begin position="485"/>
        <end position="496"/>
    </location>
</feature>
<dbReference type="Gene3D" id="3.30.565.10">
    <property type="entry name" value="Histidine kinase-like ATPase, C-terminal domain"/>
    <property type="match status" value="1"/>
</dbReference>
<evidence type="ECO:0000259" key="13">
    <source>
        <dbReference type="PROSITE" id="PS50112"/>
    </source>
</evidence>
<comment type="caution">
    <text evidence="9">Lacks conserved residue(s) required for the propagation of feature annotation.</text>
</comment>
<evidence type="ECO:0000256" key="6">
    <source>
        <dbReference type="ARBA" id="ARBA00022777"/>
    </source>
</evidence>
<dbReference type="InterPro" id="IPR013656">
    <property type="entry name" value="PAS_4"/>
</dbReference>
<dbReference type="EC" id="2.7.13.3" evidence="2"/>
<dbReference type="InterPro" id="IPR003594">
    <property type="entry name" value="HATPase_dom"/>
</dbReference>
<dbReference type="PANTHER" id="PTHR45339">
    <property type="entry name" value="HYBRID SIGNAL TRANSDUCTION HISTIDINE KINASE J"/>
    <property type="match status" value="1"/>
</dbReference>
<keyword evidence="6" id="KW-0418">Kinase</keyword>
<dbReference type="Pfam" id="PF02518">
    <property type="entry name" value="HATPase_c"/>
    <property type="match status" value="1"/>
</dbReference>
<evidence type="ECO:0000313" key="14">
    <source>
        <dbReference type="EMBL" id="KAG1305030.1"/>
    </source>
</evidence>
<reference evidence="14" key="1">
    <citation type="journal article" date="2020" name="Microb. Genom.">
        <title>Genetic diversity of clinical and environmental Mucorales isolates obtained from an investigation of mucormycosis cases among solid organ transplant recipients.</title>
        <authorList>
            <person name="Nguyen M.H."/>
            <person name="Kaul D."/>
            <person name="Muto C."/>
            <person name="Cheng S.J."/>
            <person name="Richter R.A."/>
            <person name="Bruno V.M."/>
            <person name="Liu G."/>
            <person name="Beyhan S."/>
            <person name="Sundermann A.J."/>
            <person name="Mounaud S."/>
            <person name="Pasculle A.W."/>
            <person name="Nierman W.C."/>
            <person name="Driscoll E."/>
            <person name="Cumbie R."/>
            <person name="Clancy C.J."/>
            <person name="Dupont C.L."/>
        </authorList>
    </citation>
    <scope>NUCLEOTIDE SEQUENCE</scope>
    <source>
        <strain evidence="14">GL11</strain>
    </source>
</reference>
<evidence type="ECO:0000256" key="5">
    <source>
        <dbReference type="ARBA" id="ARBA00022741"/>
    </source>
</evidence>
<sequence>MSSSNSKESATSKYHAQLYSGQKLLQKRHQLLQQQQQQQQQQQPLQQLPHHESFYKPMSISNQILSFEAPNLYQTSLQLTAETDIHAWWAALVDIFSSASFHATRVALSIPQDSNDPYSGPWGLKAVYNKTGSISQDSESGELNIEEYQNTENNFDYFLHSHRIHETGPHHVPWCFERLQPFESEPEPLINNPSVQKIIKRNTVVVLSREYRRKSSSSNRRKYGSDECNLDLFKKALLDQKGEKSSPYPPRRRSAWNLPVITTPCLSHQDEILVDGSSCIGMSEEEDTNSRSITGRTTNFFQDYDEYEQQQPSPWSQSPAPSPAIMDSEVNPFFQSPPDIDDEAFNPVSPEIYYDKTSVPFPPPISNVHSVVHIPLFRPSDIVQFQSSTSFSTKHHSHPAPIGILSFLAPIVPYPQVLIASISSLAPFIAASFINTIQNFYIKKQNHFYRRYSSNEVNIQNESTNDQTRRSSLTSTTTTTPRDDYFDENYEGDEDEKSSIDLTNTTPSIGKRPDHLNSMSNFTRSSLETVTEQKMTPMSEVPLEIGGGDDDDDKKALSPSSAAVIEGWGAVSPTTGLPISASIPPHAMCSSKQCIKHSSKSTKSSVTAPCTDEQHIYKTKDTRYFSSSNNSKNTKRVALRQNRKSRKNSKYKRHKRQLSKLYEDDGFHYHSSRTAKETVDRLLVAPKSSLLRLIIDGIPIHVFTCSPTSGQVTWVNNRMLQYTGGSLKDHLGPRWLSHMHPDDQPECRKAWEVAFEQGNGFSGEYRLRSTDIHDQKVAKESNMRQLEIESNERKYRLLAEAIPQIVFTFSPSGGITYTNCKWSSYSGKSFDQTMGLGFMSCVHPEDRAKLQLPDLPTLQQNKAGISWQTEIRLLSYKDEYRWFLVKCVSVDELDTGDVRWFGTCTDINDHKLLEQKLKEAHDAAQRSTESKTRFLSNMSHEIRTPLIGITGMLNFLLDTELTAEQTDYVHTIQQSAESLLVVINDILDLSKVEAGMMKLEWEPFNLVTTIEDTNELMSTLAIQKNLELSFWIDNDIPNVIVGDRNAIKFTSEGEVFTKCTVQKLNTEESKLTLLFEVVDTGTGFDAEDESIMFKPFSQVDSSSTRKHGGSGLGLVISRQLIELHGGKMSCKSEKGKGSVFYFTVKFGIPVSSLTQPQPHTPKNESKHDPFFRTHGYSNTAMLKQQKEENNSPVTFVNRKSPEEDIYLFEPSAMAHSKKHSQLAEKAAASSPAEILQDVLMSKTVLMQLKPPPVRNPVAVASKSNVEAAIKSAPPKPLGTFGIDTREVSTQLHPSNIGSNPGSLNSPSHPIVSPPRASTYATPLRVLIVSQWKMSRESTVKHVDSILSNLITQDNGDNHHYQIEIATNQIEATELLTNPHTQPYDYIMINLSSEQQILLLTKSICSSLQQQQANVLVITTPMQRSAITESAKNKEDEVIPKNCWFVFKPLKQTKLQWYFGTRKQQELKQSNSNTTRLTTVTSNLSTPDTPYKRAATQKEVFERMEADVGGKGYKVLLVEDNLVNQKVLTKYLARVGLSVDVAVHGGEDGYEATREIREWEKKNLGSHEKPLPIIALSANVMSNVADKCLECGFSTYISKPVNFSVLSDVIRSFLLK</sequence>
<dbReference type="PROSITE" id="PS50112">
    <property type="entry name" value="PAS"/>
    <property type="match status" value="2"/>
</dbReference>
<dbReference type="CDD" id="cd16922">
    <property type="entry name" value="HATPase_EvgS-ArcB-TorS-like"/>
    <property type="match status" value="1"/>
</dbReference>
<dbReference type="CDD" id="cd00082">
    <property type="entry name" value="HisKA"/>
    <property type="match status" value="1"/>
</dbReference>
<gene>
    <name evidence="14" type="ORF">G6F64_008709</name>
</gene>
<dbReference type="InterPro" id="IPR036890">
    <property type="entry name" value="HATPase_C_sf"/>
</dbReference>
<name>A0A9P6X4J1_RHIOR</name>
<feature type="compositionally biased region" description="Basic residues" evidence="10">
    <location>
        <begin position="633"/>
        <end position="655"/>
    </location>
</feature>
<dbReference type="Pfam" id="PF08448">
    <property type="entry name" value="PAS_4"/>
    <property type="match status" value="1"/>
</dbReference>
<feature type="region of interest" description="Disordered" evidence="10">
    <location>
        <begin position="1153"/>
        <end position="1174"/>
    </location>
</feature>
<evidence type="ECO:0000259" key="12">
    <source>
        <dbReference type="PROSITE" id="PS50110"/>
    </source>
</evidence>
<feature type="domain" description="Response regulatory" evidence="12">
    <location>
        <begin position="1513"/>
        <end position="1613"/>
    </location>
</feature>
<comment type="caution">
    <text evidence="14">The sequence shown here is derived from an EMBL/GenBank/DDBJ whole genome shotgun (WGS) entry which is preliminary data.</text>
</comment>
<evidence type="ECO:0000256" key="8">
    <source>
        <dbReference type="ARBA" id="ARBA00023012"/>
    </source>
</evidence>
<dbReference type="Gene3D" id="3.40.50.2300">
    <property type="match status" value="2"/>
</dbReference>
<evidence type="ECO:0000256" key="9">
    <source>
        <dbReference type="PROSITE-ProRule" id="PRU00169"/>
    </source>
</evidence>
<dbReference type="InterPro" id="IPR011006">
    <property type="entry name" value="CheY-like_superfamily"/>
</dbReference>
<dbReference type="GO" id="GO:0000155">
    <property type="term" value="F:phosphorelay sensor kinase activity"/>
    <property type="evidence" value="ECO:0007669"/>
    <property type="project" value="InterPro"/>
</dbReference>
<dbReference type="SMART" id="SM00387">
    <property type="entry name" value="HATPase_c"/>
    <property type="match status" value="1"/>
</dbReference>
<keyword evidence="3" id="KW-0597">Phosphoprotein</keyword>
<dbReference type="PROSITE" id="PS50109">
    <property type="entry name" value="HIS_KIN"/>
    <property type="match status" value="1"/>
</dbReference>
<feature type="domain" description="Histidine kinase" evidence="11">
    <location>
        <begin position="937"/>
        <end position="1148"/>
    </location>
</feature>
<evidence type="ECO:0000256" key="3">
    <source>
        <dbReference type="ARBA" id="ARBA00022553"/>
    </source>
</evidence>
<dbReference type="Gene3D" id="3.30.450.20">
    <property type="entry name" value="PAS domain"/>
    <property type="match status" value="2"/>
</dbReference>
<keyword evidence="5" id="KW-0547">Nucleotide-binding</keyword>
<dbReference type="SUPFAM" id="SSF47384">
    <property type="entry name" value="Homodimeric domain of signal transducing histidine kinase"/>
    <property type="match status" value="1"/>
</dbReference>
<keyword evidence="8" id="KW-0902">Two-component regulatory system</keyword>
<dbReference type="InterPro" id="IPR004358">
    <property type="entry name" value="Sig_transdc_His_kin-like_C"/>
</dbReference>
<dbReference type="CDD" id="cd00130">
    <property type="entry name" value="PAS"/>
    <property type="match status" value="2"/>
</dbReference>
<organism evidence="14 15">
    <name type="scientific">Rhizopus oryzae</name>
    <name type="common">Mucormycosis agent</name>
    <name type="synonym">Rhizopus arrhizus var. delemar</name>
    <dbReference type="NCBI Taxonomy" id="64495"/>
    <lineage>
        <taxon>Eukaryota</taxon>
        <taxon>Fungi</taxon>
        <taxon>Fungi incertae sedis</taxon>
        <taxon>Mucoromycota</taxon>
        <taxon>Mucoromycotina</taxon>
        <taxon>Mucoromycetes</taxon>
        <taxon>Mucorales</taxon>
        <taxon>Mucorineae</taxon>
        <taxon>Rhizopodaceae</taxon>
        <taxon>Rhizopus</taxon>
    </lineage>
</organism>
<accession>A0A9P6X4J1</accession>
<dbReference type="NCBIfam" id="TIGR00229">
    <property type="entry name" value="sensory_box"/>
    <property type="match status" value="1"/>
</dbReference>
<dbReference type="PROSITE" id="PS50110">
    <property type="entry name" value="RESPONSE_REGULATORY"/>
    <property type="match status" value="1"/>
</dbReference>
<dbReference type="Gene3D" id="1.10.287.130">
    <property type="match status" value="1"/>
</dbReference>
<feature type="domain" description="PAS" evidence="13">
    <location>
        <begin position="687"/>
        <end position="758"/>
    </location>
</feature>
<comment type="catalytic activity">
    <reaction evidence="1">
        <text>ATP + protein L-histidine = ADP + protein N-phospho-L-histidine.</text>
        <dbReference type="EC" id="2.7.13.3"/>
    </reaction>
</comment>
<dbReference type="SUPFAM" id="SSF55785">
    <property type="entry name" value="PYP-like sensor domain (PAS domain)"/>
    <property type="match status" value="2"/>
</dbReference>
<feature type="region of interest" description="Disordered" evidence="10">
    <location>
        <begin position="459"/>
        <end position="520"/>
    </location>
</feature>
<dbReference type="InterPro" id="IPR001789">
    <property type="entry name" value="Sig_transdc_resp-reg_receiver"/>
</dbReference>
<dbReference type="InterPro" id="IPR003661">
    <property type="entry name" value="HisK_dim/P_dom"/>
</dbReference>
<dbReference type="Proteomes" id="UP000716291">
    <property type="component" value="Unassembled WGS sequence"/>
</dbReference>
<evidence type="ECO:0000313" key="15">
    <source>
        <dbReference type="Proteomes" id="UP000716291"/>
    </source>
</evidence>
<feature type="compositionally biased region" description="Basic and acidic residues" evidence="10">
    <location>
        <begin position="1161"/>
        <end position="1171"/>
    </location>
</feature>
<dbReference type="InterPro" id="IPR005467">
    <property type="entry name" value="His_kinase_dom"/>
</dbReference>
<dbReference type="InterPro" id="IPR013655">
    <property type="entry name" value="PAS_fold_3"/>
</dbReference>
<dbReference type="SMART" id="SM00091">
    <property type="entry name" value="PAS"/>
    <property type="match status" value="2"/>
</dbReference>
<evidence type="ECO:0000256" key="1">
    <source>
        <dbReference type="ARBA" id="ARBA00000085"/>
    </source>
</evidence>
<dbReference type="InterPro" id="IPR036097">
    <property type="entry name" value="HisK_dim/P_sf"/>
</dbReference>
<dbReference type="SUPFAM" id="SSF52172">
    <property type="entry name" value="CheY-like"/>
    <property type="match status" value="1"/>
</dbReference>
<feature type="region of interest" description="Disordered" evidence="10">
    <location>
        <begin position="621"/>
        <end position="655"/>
    </location>
</feature>
<dbReference type="SMART" id="SM00448">
    <property type="entry name" value="REC"/>
    <property type="match status" value="1"/>
</dbReference>
<dbReference type="SUPFAM" id="SSF55874">
    <property type="entry name" value="ATPase domain of HSP90 chaperone/DNA topoisomerase II/histidine kinase"/>
    <property type="match status" value="1"/>
</dbReference>
<keyword evidence="15" id="KW-1185">Reference proteome</keyword>
<dbReference type="InterPro" id="IPR035965">
    <property type="entry name" value="PAS-like_dom_sf"/>
</dbReference>
<dbReference type="PANTHER" id="PTHR45339:SF3">
    <property type="entry name" value="HISTIDINE KINASE"/>
    <property type="match status" value="1"/>
</dbReference>
<dbReference type="Pfam" id="PF00512">
    <property type="entry name" value="HisKA"/>
    <property type="match status" value="1"/>
</dbReference>
<dbReference type="FunFam" id="1.10.287.130:FF:000002">
    <property type="entry name" value="Two-component osmosensing histidine kinase"/>
    <property type="match status" value="1"/>
</dbReference>
<dbReference type="GO" id="GO:0005524">
    <property type="term" value="F:ATP binding"/>
    <property type="evidence" value="ECO:0007669"/>
    <property type="project" value="UniProtKB-KW"/>
</dbReference>
<evidence type="ECO:0000256" key="2">
    <source>
        <dbReference type="ARBA" id="ARBA00012438"/>
    </source>
</evidence>
<evidence type="ECO:0000256" key="7">
    <source>
        <dbReference type="ARBA" id="ARBA00022840"/>
    </source>
</evidence>
<dbReference type="Pfam" id="PF08447">
    <property type="entry name" value="PAS_3"/>
    <property type="match status" value="1"/>
</dbReference>
<dbReference type="CDD" id="cd17546">
    <property type="entry name" value="REC_hyHK_CKI1_RcsC-like"/>
    <property type="match status" value="1"/>
</dbReference>
<dbReference type="InterPro" id="IPR000014">
    <property type="entry name" value="PAS"/>
</dbReference>
<keyword evidence="4" id="KW-0808">Transferase</keyword>
<evidence type="ECO:0000259" key="11">
    <source>
        <dbReference type="PROSITE" id="PS50109"/>
    </source>
</evidence>
<dbReference type="PRINTS" id="PR00344">
    <property type="entry name" value="BCTRLSENSOR"/>
</dbReference>
<dbReference type="EMBL" id="JAANQT010001471">
    <property type="protein sequence ID" value="KAG1305030.1"/>
    <property type="molecule type" value="Genomic_DNA"/>
</dbReference>
<protein>
    <recommendedName>
        <fullName evidence="2">histidine kinase</fullName>
        <ecNumber evidence="2">2.7.13.3</ecNumber>
    </recommendedName>
</protein>
<proteinExistence type="predicted"/>
<dbReference type="SMART" id="SM00388">
    <property type="entry name" value="HisKA"/>
    <property type="match status" value="1"/>
</dbReference>
<evidence type="ECO:0000256" key="10">
    <source>
        <dbReference type="SAM" id="MobiDB-lite"/>
    </source>
</evidence>
<feature type="compositionally biased region" description="Low complexity" evidence="10">
    <location>
        <begin position="470"/>
        <end position="480"/>
    </location>
</feature>
<keyword evidence="7" id="KW-0067">ATP-binding</keyword>